<dbReference type="Proteomes" id="UP000295066">
    <property type="component" value="Unassembled WGS sequence"/>
</dbReference>
<evidence type="ECO:0000256" key="4">
    <source>
        <dbReference type="ARBA" id="ARBA00022679"/>
    </source>
</evidence>
<dbReference type="EMBL" id="SORI01000027">
    <property type="protein sequence ID" value="TDY54526.1"/>
    <property type="molecule type" value="Genomic_DNA"/>
</dbReference>
<dbReference type="GO" id="GO:0042802">
    <property type="term" value="F:identical protein binding"/>
    <property type="evidence" value="ECO:0007669"/>
    <property type="project" value="TreeGrafter"/>
</dbReference>
<evidence type="ECO:0000256" key="2">
    <source>
        <dbReference type="ARBA" id="ARBA00008954"/>
    </source>
</evidence>
<evidence type="ECO:0000256" key="1">
    <source>
        <dbReference type="ARBA" id="ARBA00001933"/>
    </source>
</evidence>
<gene>
    <name evidence="7" type="ORF">C8D99_1274</name>
</gene>
<dbReference type="InterPro" id="IPR015424">
    <property type="entry name" value="PyrdxlP-dep_Trfase"/>
</dbReference>
<proteinExistence type="inferred from homology"/>
<dbReference type="Gene3D" id="3.90.1150.10">
    <property type="entry name" value="Aspartate Aminotransferase, domain 1"/>
    <property type="match status" value="1"/>
</dbReference>
<dbReference type="AlphaFoldDB" id="A0A4R8LZX9"/>
<dbReference type="NCBIfam" id="NF006228">
    <property type="entry name" value="PRK08360.1"/>
    <property type="match status" value="1"/>
</dbReference>
<dbReference type="RefSeq" id="WP_133959063.1">
    <property type="nucleotide sequence ID" value="NZ_SORI01000027.1"/>
</dbReference>
<dbReference type="FunFam" id="3.40.640.10:FF:000013">
    <property type="entry name" value="4-aminobutyrate aminotransferase"/>
    <property type="match status" value="1"/>
</dbReference>
<dbReference type="SUPFAM" id="SSF53383">
    <property type="entry name" value="PLP-dependent transferases"/>
    <property type="match status" value="1"/>
</dbReference>
<dbReference type="InterPro" id="IPR015422">
    <property type="entry name" value="PyrdxlP-dep_Trfase_small"/>
</dbReference>
<comment type="cofactor">
    <cofactor evidence="1">
        <name>pyridoxal 5'-phosphate</name>
        <dbReference type="ChEBI" id="CHEBI:597326"/>
    </cofactor>
</comment>
<name>A0A4R8LZX9_9BACT</name>
<dbReference type="Gene3D" id="3.40.640.10">
    <property type="entry name" value="Type I PLP-dependent aspartate aminotransferase-like (Major domain)"/>
    <property type="match status" value="1"/>
</dbReference>
<dbReference type="GO" id="GO:0008483">
    <property type="term" value="F:transaminase activity"/>
    <property type="evidence" value="ECO:0007669"/>
    <property type="project" value="UniProtKB-KW"/>
</dbReference>
<comment type="caution">
    <text evidence="7">The sequence shown here is derived from an EMBL/GenBank/DDBJ whole genome shotgun (WGS) entry which is preliminary data.</text>
</comment>
<organism evidence="7 8">
    <name type="scientific">Aminivibrio pyruvatiphilus</name>
    <dbReference type="NCBI Taxonomy" id="1005740"/>
    <lineage>
        <taxon>Bacteria</taxon>
        <taxon>Thermotogati</taxon>
        <taxon>Synergistota</taxon>
        <taxon>Synergistia</taxon>
        <taxon>Synergistales</taxon>
        <taxon>Aminobacteriaceae</taxon>
        <taxon>Aminivibrio</taxon>
    </lineage>
</organism>
<evidence type="ECO:0000313" key="7">
    <source>
        <dbReference type="EMBL" id="TDY54526.1"/>
    </source>
</evidence>
<reference evidence="7 8" key="1">
    <citation type="submission" date="2019-03" db="EMBL/GenBank/DDBJ databases">
        <title>Genomic Encyclopedia of Type Strains, Phase IV (KMG-IV): sequencing the most valuable type-strain genomes for metagenomic binning, comparative biology and taxonomic classification.</title>
        <authorList>
            <person name="Goeker M."/>
        </authorList>
    </citation>
    <scope>NUCLEOTIDE SEQUENCE [LARGE SCALE GENOMIC DNA]</scope>
    <source>
        <strain evidence="7 8">DSM 25964</strain>
    </source>
</reference>
<evidence type="ECO:0000256" key="6">
    <source>
        <dbReference type="RuleBase" id="RU003560"/>
    </source>
</evidence>
<dbReference type="InterPro" id="IPR005814">
    <property type="entry name" value="Aminotrans_3"/>
</dbReference>
<keyword evidence="8" id="KW-1185">Reference proteome</keyword>
<dbReference type="InterPro" id="IPR050103">
    <property type="entry name" value="Class-III_PLP-dep_AT"/>
</dbReference>
<keyword evidence="4 7" id="KW-0808">Transferase</keyword>
<evidence type="ECO:0000313" key="8">
    <source>
        <dbReference type="Proteomes" id="UP000295066"/>
    </source>
</evidence>
<evidence type="ECO:0000256" key="3">
    <source>
        <dbReference type="ARBA" id="ARBA00022576"/>
    </source>
</evidence>
<dbReference type="OrthoDB" id="1906at2"/>
<dbReference type="Pfam" id="PF00202">
    <property type="entry name" value="Aminotran_3"/>
    <property type="match status" value="1"/>
</dbReference>
<dbReference type="NCBIfam" id="NF006368">
    <property type="entry name" value="PRK08593.1"/>
    <property type="match status" value="1"/>
</dbReference>
<protein>
    <submittedName>
        <fullName evidence="7">4-aminobutyrate aminotransferase</fullName>
    </submittedName>
</protein>
<dbReference type="PANTHER" id="PTHR11986">
    <property type="entry name" value="AMINOTRANSFERASE CLASS III"/>
    <property type="match status" value="1"/>
</dbReference>
<dbReference type="CDD" id="cd00610">
    <property type="entry name" value="OAT_like"/>
    <property type="match status" value="1"/>
</dbReference>
<comment type="similarity">
    <text evidence="2 6">Belongs to the class-III pyridoxal-phosphate-dependent aminotransferase family.</text>
</comment>
<dbReference type="GO" id="GO:0030170">
    <property type="term" value="F:pyridoxal phosphate binding"/>
    <property type="evidence" value="ECO:0007669"/>
    <property type="project" value="InterPro"/>
</dbReference>
<keyword evidence="3 7" id="KW-0032">Aminotransferase</keyword>
<keyword evidence="5 6" id="KW-0663">Pyridoxal phosphate</keyword>
<sequence length="454" mass="49939">MFTGKRDISRCLRLVEEDRAITSPAAKLPYYPLVVKRGRGATIEDVDGNTYIDFLASAGAVNTGHCHPKVVEAIRKQTEDLILYTHVYMYHEPIIELTKELLSITPGTFRKRAYYGLAGSDANDGIIKLARIATGRPKILAYLRAYHGSTYGALSMSAVSLPMHRGLGPLLPDIYHVPYPDPYRTPFPGMTGDEVADFAIEQIRTAFSTNIPPDETAAIVIEPIQGDSGLVVPPKKYMQSLRKLCDEYGILLVSEEVQQGFGRTGKWFGIENFDVVPDAIVMGKAIASGLPLGAVVARADLMEKWQAPAHLFTAAGSPVCCAAALATISVIREENLLQNAVDVGARIKNRFLEMQKKYEIIGDVRGIGLSIGVDLVKDRETKERHGEAAAKICYRAWERGLLLSFFSGSVLRIQPPLVITKEQADSAMDIIEESFEDFFAGDIPDSIFETVKGW</sequence>
<dbReference type="PIRSF" id="PIRSF000521">
    <property type="entry name" value="Transaminase_4ab_Lys_Orn"/>
    <property type="match status" value="1"/>
</dbReference>
<accession>A0A4R8LZX9</accession>
<evidence type="ECO:0000256" key="5">
    <source>
        <dbReference type="ARBA" id="ARBA00022898"/>
    </source>
</evidence>
<dbReference type="PANTHER" id="PTHR11986:SF58">
    <property type="entry name" value="LEUCINE_METHIONINE RACEMASE"/>
    <property type="match status" value="1"/>
</dbReference>
<dbReference type="InterPro" id="IPR015421">
    <property type="entry name" value="PyrdxlP-dep_Trfase_major"/>
</dbReference>